<protein>
    <submittedName>
        <fullName evidence="1">Uncharacterized protein</fullName>
    </submittedName>
</protein>
<evidence type="ECO:0000313" key="2">
    <source>
        <dbReference type="Proteomes" id="UP000004478"/>
    </source>
</evidence>
<dbReference type="EMBL" id="AMGM01000007">
    <property type="protein sequence ID" value="EKB50613.1"/>
    <property type="molecule type" value="Genomic_DNA"/>
</dbReference>
<dbReference type="Proteomes" id="UP000004478">
    <property type="component" value="Unassembled WGS sequence"/>
</dbReference>
<proteinExistence type="predicted"/>
<reference evidence="1 2" key="1">
    <citation type="journal article" date="2012" name="J. Bacteriol.">
        <title>Draft Genome Sequence of Cecembia lonarensis Strain LW9T, Isolated from Lonar Lake, a Haloalkaline Lake in India.</title>
        <authorList>
            <person name="Shivaji S."/>
            <person name="Ara S."/>
            <person name="Singh A."/>
            <person name="Pinnaka A.K."/>
        </authorList>
    </citation>
    <scope>NUCLEOTIDE SEQUENCE [LARGE SCALE GENOMIC DNA]</scope>
    <source>
        <strain evidence="1 2">LW9</strain>
    </source>
</reference>
<accession>K1LJW3</accession>
<gene>
    <name evidence="1" type="ORF">B879_00816</name>
</gene>
<organism evidence="1 2">
    <name type="scientific">Cecembia lonarensis (strain CCUG 58316 / KCTC 22772 / LW9)</name>
    <dbReference type="NCBI Taxonomy" id="1225176"/>
    <lineage>
        <taxon>Bacteria</taxon>
        <taxon>Pseudomonadati</taxon>
        <taxon>Bacteroidota</taxon>
        <taxon>Cytophagia</taxon>
        <taxon>Cytophagales</taxon>
        <taxon>Cyclobacteriaceae</taxon>
        <taxon>Cecembia</taxon>
    </lineage>
</organism>
<dbReference type="AlphaFoldDB" id="K1LJW3"/>
<keyword evidence="2" id="KW-1185">Reference proteome</keyword>
<comment type="caution">
    <text evidence="1">The sequence shown here is derived from an EMBL/GenBank/DDBJ whole genome shotgun (WGS) entry which is preliminary data.</text>
</comment>
<dbReference type="PATRIC" id="fig|1225176.3.peg.875"/>
<name>K1LJW3_CECL9</name>
<evidence type="ECO:0000313" key="1">
    <source>
        <dbReference type="EMBL" id="EKB50613.1"/>
    </source>
</evidence>
<sequence>MKDIILASAAYFKKEFELPEIRENLNEEQLIKLLSPIIKRMLDRDFERLLGLCYRIDLGEQKLKKILYESDPDSMAEELASALVGRQIQKLEIRQKYKGL</sequence>
<dbReference type="RefSeq" id="WP_009183860.1">
    <property type="nucleotide sequence ID" value="NZ_AMGM01000007.1"/>
</dbReference>
<dbReference type="OrthoDB" id="982794at2"/>